<name>A0A1Y3BDX7_EURMA</name>
<accession>A0A1Y3BDX7</accession>
<protein>
    <submittedName>
        <fullName evidence="2">Uncharacterized protein</fullName>
    </submittedName>
</protein>
<evidence type="ECO:0000256" key="1">
    <source>
        <dbReference type="SAM" id="MobiDB-lite"/>
    </source>
</evidence>
<proteinExistence type="predicted"/>
<dbReference type="EMBL" id="MUJZ01024821">
    <property type="protein sequence ID" value="OTF79109.1"/>
    <property type="molecule type" value="Genomic_DNA"/>
</dbReference>
<organism evidence="2 3">
    <name type="scientific">Euroglyphus maynei</name>
    <name type="common">Mayne's house dust mite</name>
    <dbReference type="NCBI Taxonomy" id="6958"/>
    <lineage>
        <taxon>Eukaryota</taxon>
        <taxon>Metazoa</taxon>
        <taxon>Ecdysozoa</taxon>
        <taxon>Arthropoda</taxon>
        <taxon>Chelicerata</taxon>
        <taxon>Arachnida</taxon>
        <taxon>Acari</taxon>
        <taxon>Acariformes</taxon>
        <taxon>Sarcoptiformes</taxon>
        <taxon>Astigmata</taxon>
        <taxon>Psoroptidia</taxon>
        <taxon>Analgoidea</taxon>
        <taxon>Pyroglyphidae</taxon>
        <taxon>Pyroglyphinae</taxon>
        <taxon>Euroglyphus</taxon>
    </lineage>
</organism>
<sequence length="386" mass="43941">MARENQHSSTANLLVTIPNNNNNNVNISNSGSSNSDEQKNITFVHHYQQQQQQLQQPQTSSSFGQGNLFTMKNNNQFMPAGNNRDVIHQQMADKITNNNLVVVDSGYSFVDNRCDDLNSPSLFVTPNNHSLPPVQTILNNNISSFSNNLPNYQPNIINFDSETSFNCSLENEMNFNNDLDPILDDFDFTGGKYLEFGLYNQDENNCNQPISSSLNILNDHDLYNSTPNIMPSQLNELLFNHNHQSVTSDQFIGHNNFNNDEQIVQSVYIDELSNFKNNEYVQLDSDGQIDSNLVGDYFGTKKQKLLNGNSKHLKDMTLTQYNSLDNPVDNHKNNRRYNGIWPDIDLEMEPSNFNDNQNSKILMATNNIVSENNNSLKRPYPFVDDS</sequence>
<evidence type="ECO:0000313" key="2">
    <source>
        <dbReference type="EMBL" id="OTF79109.1"/>
    </source>
</evidence>
<dbReference type="AlphaFoldDB" id="A0A1Y3BDX7"/>
<comment type="caution">
    <text evidence="2">The sequence shown here is derived from an EMBL/GenBank/DDBJ whole genome shotgun (WGS) entry which is preliminary data.</text>
</comment>
<gene>
    <name evidence="2" type="ORF">BLA29_000324</name>
</gene>
<feature type="region of interest" description="Disordered" evidence="1">
    <location>
        <begin position="15"/>
        <end position="66"/>
    </location>
</feature>
<keyword evidence="3" id="KW-1185">Reference proteome</keyword>
<feature type="non-terminal residue" evidence="2">
    <location>
        <position position="386"/>
    </location>
</feature>
<feature type="compositionally biased region" description="Low complexity" evidence="1">
    <location>
        <begin position="48"/>
        <end position="58"/>
    </location>
</feature>
<dbReference type="Proteomes" id="UP000194236">
    <property type="component" value="Unassembled WGS sequence"/>
</dbReference>
<evidence type="ECO:0000313" key="3">
    <source>
        <dbReference type="Proteomes" id="UP000194236"/>
    </source>
</evidence>
<reference evidence="2 3" key="1">
    <citation type="submission" date="2017-03" db="EMBL/GenBank/DDBJ databases">
        <title>Genome Survey of Euroglyphus maynei.</title>
        <authorList>
            <person name="Arlian L.G."/>
            <person name="Morgan M.S."/>
            <person name="Rider S.D."/>
        </authorList>
    </citation>
    <scope>NUCLEOTIDE SEQUENCE [LARGE SCALE GENOMIC DNA]</scope>
    <source>
        <strain evidence="2">Arlian Lab</strain>
        <tissue evidence="2">Whole body</tissue>
    </source>
</reference>
<feature type="compositionally biased region" description="Low complexity" evidence="1">
    <location>
        <begin position="19"/>
        <end position="35"/>
    </location>
</feature>